<evidence type="ECO:0000256" key="2">
    <source>
        <dbReference type="ARBA" id="ARBA00022679"/>
    </source>
</evidence>
<name>A0ABT0R4P3_9MICO</name>
<keyword evidence="2" id="KW-0808">Transferase</keyword>
<evidence type="ECO:0000313" key="5">
    <source>
        <dbReference type="Proteomes" id="UP001203761"/>
    </source>
</evidence>
<dbReference type="RefSeq" id="WP_249738316.1">
    <property type="nucleotide sequence ID" value="NZ_JAKNCJ010000010.1"/>
</dbReference>
<dbReference type="Gene3D" id="3.40.50.2000">
    <property type="entry name" value="Glycogen Phosphorylase B"/>
    <property type="match status" value="2"/>
</dbReference>
<evidence type="ECO:0000259" key="3">
    <source>
        <dbReference type="Pfam" id="PF13579"/>
    </source>
</evidence>
<reference evidence="4" key="1">
    <citation type="submission" date="2022-02" db="EMBL/GenBank/DDBJ databases">
        <authorList>
            <person name="Lee M."/>
            <person name="Kim S.-J."/>
            <person name="Jung M.-Y."/>
        </authorList>
    </citation>
    <scope>NUCLEOTIDE SEQUENCE</scope>
    <source>
        <strain evidence="4">JHP9</strain>
    </source>
</reference>
<evidence type="ECO:0000256" key="1">
    <source>
        <dbReference type="ARBA" id="ARBA00022676"/>
    </source>
</evidence>
<keyword evidence="5" id="KW-1185">Reference proteome</keyword>
<keyword evidence="1" id="KW-0328">Glycosyltransferase</keyword>
<evidence type="ECO:0000313" key="4">
    <source>
        <dbReference type="EMBL" id="MCL6424234.1"/>
    </source>
</evidence>
<dbReference type="SUPFAM" id="SSF53756">
    <property type="entry name" value="UDP-Glycosyltransferase/glycogen phosphorylase"/>
    <property type="match status" value="1"/>
</dbReference>
<gene>
    <name evidence="4" type="ORF">Bequi_12740</name>
</gene>
<accession>A0ABT0R4P3</accession>
<dbReference type="EMBL" id="JAKNCJ010000010">
    <property type="protein sequence ID" value="MCL6424234.1"/>
    <property type="molecule type" value="Genomic_DNA"/>
</dbReference>
<feature type="domain" description="Glycosyltransferase subfamily 4-like N-terminal" evidence="3">
    <location>
        <begin position="28"/>
        <end position="180"/>
    </location>
</feature>
<proteinExistence type="predicted"/>
<organism evidence="4 5">
    <name type="scientific">Brachybacterium equifaecis</name>
    <dbReference type="NCBI Taxonomy" id="2910770"/>
    <lineage>
        <taxon>Bacteria</taxon>
        <taxon>Bacillati</taxon>
        <taxon>Actinomycetota</taxon>
        <taxon>Actinomycetes</taxon>
        <taxon>Micrococcales</taxon>
        <taxon>Dermabacteraceae</taxon>
        <taxon>Brachybacterium</taxon>
    </lineage>
</organism>
<protein>
    <submittedName>
        <fullName evidence="4">Glycosyltransferase family 1 protein</fullName>
    </submittedName>
</protein>
<dbReference type="Proteomes" id="UP001203761">
    <property type="component" value="Unassembled WGS sequence"/>
</dbReference>
<comment type="caution">
    <text evidence="4">The sequence shown here is derived from an EMBL/GenBank/DDBJ whole genome shotgun (WGS) entry which is preliminary data.</text>
</comment>
<sequence>MPRPSLLILSFSPIVGDARVLKQVELFRRDYRVTTCGYGPAPEGVEHHVRIPDDVTSWVWEPKLVITHAHPATYWWNPAIRWARAHLGRGEFDVILANDVEGSGVASALRPRRGFHADLHEFSSRLNEQDAGWNRHIRPLFEWMVRRHVRRAASVTTIGPAIAAEYERQFGLRDVRVVPNAAPFEPHLAPQSVGETIRLVHSGAARRERALEQHIDAVAEAGAGFTLDLYLTQNTTPYFEELRARAARTANVRILDPVPYSDLVRTLNGYDVGLFSLPPITFNTRWVLPNKFFDFVQARIGQVIGPSPEMVDVMAPWGFGVVAEDFSTEALARAVASLTPEIVAEQKRRADAAARPLSAESVVQVWKDAVDAIAGV</sequence>
<dbReference type="InterPro" id="IPR028098">
    <property type="entry name" value="Glyco_trans_4-like_N"/>
</dbReference>
<dbReference type="Pfam" id="PF13579">
    <property type="entry name" value="Glyco_trans_4_4"/>
    <property type="match status" value="1"/>
</dbReference>